<sequence>MARGVNKVTIVGNLGQDPDVKYMPSGGAVTNISVATSESWKDKQTGQPQERTEWHRIVFFNRLAEIAGEYLKKGSQVYIEGSLRTRKWQDQSGQDRYTTEIVANEMQMLGSRQGGGMGGDPGYDQSYGGGMAVPQAATPQAPPQRAAVPTPPPAPAAGMDSFDDDIPF</sequence>
<dbReference type="InterPro" id="IPR012340">
    <property type="entry name" value="NA-bd_OB-fold"/>
</dbReference>
<dbReference type="GO" id="GO:0006281">
    <property type="term" value="P:DNA repair"/>
    <property type="evidence" value="ECO:0007669"/>
    <property type="project" value="UniProtKB-UniRule"/>
</dbReference>
<protein>
    <recommendedName>
        <fullName evidence="2 3">Single-stranded DNA-binding protein</fullName>
        <shortName evidence="2">SSB</shortName>
    </recommendedName>
</protein>
<evidence type="ECO:0000313" key="5">
    <source>
        <dbReference type="EMBL" id="ODS23303.1"/>
    </source>
</evidence>
<keyword evidence="2" id="KW-0233">DNA recombination</keyword>
<reference evidence="5 6" key="1">
    <citation type="journal article" date="2016" name="Appl. Environ. Microbiol.">
        <title>Lack of Overt Genome Reduction in the Bryostatin-Producing Bryozoan Symbiont "Candidatus Endobugula sertula".</title>
        <authorList>
            <person name="Miller I.J."/>
            <person name="Vanee N."/>
            <person name="Fong S.S."/>
            <person name="Lim-Fong G.E."/>
            <person name="Kwan J.C."/>
        </authorList>
    </citation>
    <scope>NUCLEOTIDE SEQUENCE [LARGE SCALE GENOMIC DNA]</scope>
    <source>
        <strain evidence="5">AB1-4</strain>
    </source>
</reference>
<evidence type="ECO:0000256" key="3">
    <source>
        <dbReference type="PIRNR" id="PIRNR002070"/>
    </source>
</evidence>
<dbReference type="Gene3D" id="2.40.50.140">
    <property type="entry name" value="Nucleic acid-binding proteins"/>
    <property type="match status" value="1"/>
</dbReference>
<feature type="compositionally biased region" description="Low complexity" evidence="4">
    <location>
        <begin position="132"/>
        <end position="148"/>
    </location>
</feature>
<dbReference type="GO" id="GO:0009295">
    <property type="term" value="C:nucleoid"/>
    <property type="evidence" value="ECO:0007669"/>
    <property type="project" value="TreeGrafter"/>
</dbReference>
<keyword evidence="2" id="KW-0235">DNA replication</keyword>
<dbReference type="InterPro" id="IPR011344">
    <property type="entry name" value="ssDNA-bd"/>
</dbReference>
<proteinExistence type="inferred from homology"/>
<dbReference type="PROSITE" id="PS50935">
    <property type="entry name" value="SSB"/>
    <property type="match status" value="1"/>
</dbReference>
<dbReference type="SUPFAM" id="SSF50249">
    <property type="entry name" value="Nucleic acid-binding proteins"/>
    <property type="match status" value="1"/>
</dbReference>
<evidence type="ECO:0000256" key="2">
    <source>
        <dbReference type="HAMAP-Rule" id="MF_00984"/>
    </source>
</evidence>
<keyword evidence="2" id="KW-0227">DNA damage</keyword>
<dbReference type="HAMAP" id="MF_00984">
    <property type="entry name" value="SSB"/>
    <property type="match status" value="1"/>
</dbReference>
<name>A0A1D2QP52_9GAMM</name>
<keyword evidence="2" id="KW-0234">DNA repair</keyword>
<dbReference type="AlphaFoldDB" id="A0A1D2QP52"/>
<dbReference type="InterPro" id="IPR000424">
    <property type="entry name" value="Primosome_PriB/ssb"/>
</dbReference>
<evidence type="ECO:0000256" key="4">
    <source>
        <dbReference type="SAM" id="MobiDB-lite"/>
    </source>
</evidence>
<comment type="subunit">
    <text evidence="2">Homotetramer.</text>
</comment>
<evidence type="ECO:0000256" key="1">
    <source>
        <dbReference type="ARBA" id="ARBA00023125"/>
    </source>
</evidence>
<comment type="caution">
    <text evidence="5">The sequence shown here is derived from an EMBL/GenBank/DDBJ whole genome shotgun (WGS) entry which is preliminary data.</text>
</comment>
<dbReference type="CDD" id="cd04496">
    <property type="entry name" value="SSB_OBF"/>
    <property type="match status" value="1"/>
</dbReference>
<organism evidence="5 6">
    <name type="scientific">Candidatus Endobugula sertula</name>
    <name type="common">Bugula neritina bacterial symbiont</name>
    <dbReference type="NCBI Taxonomy" id="62101"/>
    <lineage>
        <taxon>Bacteria</taxon>
        <taxon>Pseudomonadati</taxon>
        <taxon>Pseudomonadota</taxon>
        <taxon>Gammaproteobacteria</taxon>
        <taxon>Cellvibrionales</taxon>
        <taxon>Cellvibrionaceae</taxon>
        <taxon>Candidatus Endobugula</taxon>
    </lineage>
</organism>
<keyword evidence="1 2" id="KW-0238">DNA-binding</keyword>
<gene>
    <name evidence="5" type="ORF">AB835_09470</name>
</gene>
<feature type="compositionally biased region" description="Gly residues" evidence="4">
    <location>
        <begin position="113"/>
        <end position="131"/>
    </location>
</feature>
<dbReference type="GO" id="GO:0006260">
    <property type="term" value="P:DNA replication"/>
    <property type="evidence" value="ECO:0007669"/>
    <property type="project" value="UniProtKB-UniRule"/>
</dbReference>
<dbReference type="EMBL" id="MDLC01000032">
    <property type="protein sequence ID" value="ODS23303.1"/>
    <property type="molecule type" value="Genomic_DNA"/>
</dbReference>
<dbReference type="Proteomes" id="UP000242502">
    <property type="component" value="Unassembled WGS sequence"/>
</dbReference>
<dbReference type="GO" id="GO:0003697">
    <property type="term" value="F:single-stranded DNA binding"/>
    <property type="evidence" value="ECO:0007669"/>
    <property type="project" value="UniProtKB-UniRule"/>
</dbReference>
<feature type="short sequence motif" description="Important for interaction with partner proteins" evidence="2">
    <location>
        <begin position="163"/>
        <end position="168"/>
    </location>
</feature>
<dbReference type="GO" id="GO:0006310">
    <property type="term" value="P:DNA recombination"/>
    <property type="evidence" value="ECO:0007669"/>
    <property type="project" value="UniProtKB-UniRule"/>
</dbReference>
<dbReference type="PIRSF" id="PIRSF002070">
    <property type="entry name" value="SSB"/>
    <property type="match status" value="1"/>
</dbReference>
<dbReference type="NCBIfam" id="TIGR00621">
    <property type="entry name" value="ssb"/>
    <property type="match status" value="1"/>
</dbReference>
<dbReference type="Pfam" id="PF00436">
    <property type="entry name" value="SSB"/>
    <property type="match status" value="1"/>
</dbReference>
<dbReference type="STRING" id="62101.AB835_09470"/>
<comment type="caution">
    <text evidence="2">Lacks conserved residue(s) required for the propagation of feature annotation.</text>
</comment>
<dbReference type="PANTHER" id="PTHR10302">
    <property type="entry name" value="SINGLE-STRANDED DNA-BINDING PROTEIN"/>
    <property type="match status" value="1"/>
</dbReference>
<evidence type="ECO:0000313" key="6">
    <source>
        <dbReference type="Proteomes" id="UP000242502"/>
    </source>
</evidence>
<accession>A0A1D2QP52</accession>
<comment type="function">
    <text evidence="2">Plays an important role in DNA replication, recombination and repair. Binds to ssDNA and to an array of partner proteins to recruit them to their sites of action during DNA metabolism.</text>
</comment>
<dbReference type="PANTHER" id="PTHR10302:SF27">
    <property type="entry name" value="SINGLE-STRANDED DNA-BINDING PROTEIN"/>
    <property type="match status" value="1"/>
</dbReference>
<feature type="region of interest" description="Disordered" evidence="4">
    <location>
        <begin position="113"/>
        <end position="168"/>
    </location>
</feature>